<dbReference type="EMBL" id="LXQA011104902">
    <property type="protein sequence ID" value="MCI85010.1"/>
    <property type="molecule type" value="Genomic_DNA"/>
</dbReference>
<reference evidence="1 2" key="1">
    <citation type="journal article" date="2018" name="Front. Plant Sci.">
        <title>Red Clover (Trifolium pratense) and Zigzag Clover (T. medium) - A Picture of Genomic Similarities and Differences.</title>
        <authorList>
            <person name="Dluhosova J."/>
            <person name="Istvanek J."/>
            <person name="Nedelnik J."/>
            <person name="Repkova J."/>
        </authorList>
    </citation>
    <scope>NUCLEOTIDE SEQUENCE [LARGE SCALE GENOMIC DNA]</scope>
    <source>
        <strain evidence="2">cv. 10/8</strain>
        <tissue evidence="1">Leaf</tissue>
    </source>
</reference>
<dbReference type="AlphaFoldDB" id="A0A392VET5"/>
<name>A0A392VET5_9FABA</name>
<feature type="non-terminal residue" evidence="1">
    <location>
        <position position="47"/>
    </location>
</feature>
<organism evidence="1 2">
    <name type="scientific">Trifolium medium</name>
    <dbReference type="NCBI Taxonomy" id="97028"/>
    <lineage>
        <taxon>Eukaryota</taxon>
        <taxon>Viridiplantae</taxon>
        <taxon>Streptophyta</taxon>
        <taxon>Embryophyta</taxon>
        <taxon>Tracheophyta</taxon>
        <taxon>Spermatophyta</taxon>
        <taxon>Magnoliopsida</taxon>
        <taxon>eudicotyledons</taxon>
        <taxon>Gunneridae</taxon>
        <taxon>Pentapetalae</taxon>
        <taxon>rosids</taxon>
        <taxon>fabids</taxon>
        <taxon>Fabales</taxon>
        <taxon>Fabaceae</taxon>
        <taxon>Papilionoideae</taxon>
        <taxon>50 kb inversion clade</taxon>
        <taxon>NPAAA clade</taxon>
        <taxon>Hologalegina</taxon>
        <taxon>IRL clade</taxon>
        <taxon>Trifolieae</taxon>
        <taxon>Trifolium</taxon>
    </lineage>
</organism>
<accession>A0A392VET5</accession>
<sequence>MKQENQFYSVLGAGRSPLGARRSARVVLAEASGDRARRSPPGRQRAR</sequence>
<evidence type="ECO:0000313" key="1">
    <source>
        <dbReference type="EMBL" id="MCI85010.1"/>
    </source>
</evidence>
<evidence type="ECO:0000313" key="2">
    <source>
        <dbReference type="Proteomes" id="UP000265520"/>
    </source>
</evidence>
<keyword evidence="2" id="KW-1185">Reference proteome</keyword>
<protein>
    <submittedName>
        <fullName evidence="1">Uncharacterized protein</fullName>
    </submittedName>
</protein>
<comment type="caution">
    <text evidence="1">The sequence shown here is derived from an EMBL/GenBank/DDBJ whole genome shotgun (WGS) entry which is preliminary data.</text>
</comment>
<proteinExistence type="predicted"/>
<dbReference type="Proteomes" id="UP000265520">
    <property type="component" value="Unassembled WGS sequence"/>
</dbReference>